<comment type="subcellular location">
    <subcellularLocation>
        <location evidence="1">Secreted</location>
    </subcellularLocation>
</comment>
<organism evidence="7 8">
    <name type="scientific">Maribacter algarum</name>
    <name type="common">ex Zhang et al. 2020</name>
    <dbReference type="NCBI Taxonomy" id="2578118"/>
    <lineage>
        <taxon>Bacteria</taxon>
        <taxon>Pseudomonadati</taxon>
        <taxon>Bacteroidota</taxon>
        <taxon>Flavobacteriia</taxon>
        <taxon>Flavobacteriales</taxon>
        <taxon>Flavobacteriaceae</taxon>
        <taxon>Maribacter</taxon>
    </lineage>
</organism>
<evidence type="ECO:0000256" key="2">
    <source>
        <dbReference type="ARBA" id="ARBA00022525"/>
    </source>
</evidence>
<dbReference type="EMBL" id="VATY01000005">
    <property type="protein sequence ID" value="TMM53270.1"/>
    <property type="molecule type" value="Genomic_DNA"/>
</dbReference>
<feature type="region of interest" description="Disordered" evidence="5">
    <location>
        <begin position="557"/>
        <end position="647"/>
    </location>
</feature>
<feature type="compositionally biased region" description="Acidic residues" evidence="5">
    <location>
        <begin position="713"/>
        <end position="729"/>
    </location>
</feature>
<evidence type="ECO:0000256" key="5">
    <source>
        <dbReference type="SAM" id="MobiDB-lite"/>
    </source>
</evidence>
<dbReference type="Gene3D" id="2.60.120.260">
    <property type="entry name" value="Galactose-binding domain-like"/>
    <property type="match status" value="1"/>
</dbReference>
<evidence type="ECO:0000313" key="7">
    <source>
        <dbReference type="EMBL" id="TMM53270.1"/>
    </source>
</evidence>
<feature type="region of interest" description="Disordered" evidence="5">
    <location>
        <begin position="210"/>
        <end position="253"/>
    </location>
</feature>
<keyword evidence="6" id="KW-0472">Membrane</keyword>
<comment type="caution">
    <text evidence="7">The sequence shown here is derived from an EMBL/GenBank/DDBJ whole genome shotgun (WGS) entry which is preliminary data.</text>
</comment>
<keyword evidence="6" id="KW-0812">Transmembrane</keyword>
<keyword evidence="4" id="KW-0106">Calcium</keyword>
<dbReference type="Proteomes" id="UP000310314">
    <property type="component" value="Unassembled WGS sequence"/>
</dbReference>
<dbReference type="Pfam" id="PF18884">
    <property type="entry name" value="TSP3_bac"/>
    <property type="match status" value="3"/>
</dbReference>
<evidence type="ECO:0000256" key="6">
    <source>
        <dbReference type="SAM" id="Phobius"/>
    </source>
</evidence>
<keyword evidence="6" id="KW-1133">Transmembrane helix</keyword>
<gene>
    <name evidence="7" type="ORF">FEE95_19580</name>
</gene>
<evidence type="ECO:0000313" key="8">
    <source>
        <dbReference type="Proteomes" id="UP000310314"/>
    </source>
</evidence>
<feature type="transmembrane region" description="Helical" evidence="6">
    <location>
        <begin position="42"/>
        <end position="61"/>
    </location>
</feature>
<accession>A0A5S3PGK8</accession>
<reference evidence="7 8" key="1">
    <citation type="submission" date="2019-05" db="EMBL/GenBank/DDBJ databases">
        <authorList>
            <person name="Zhang J.-Y."/>
            <person name="Feg X."/>
            <person name="Du Z.-J."/>
        </authorList>
    </citation>
    <scope>NUCLEOTIDE SEQUENCE [LARGE SCALE GENOMIC DNA]</scope>
    <source>
        <strain evidence="7 8">RZ26</strain>
    </source>
</reference>
<dbReference type="InterPro" id="IPR018247">
    <property type="entry name" value="EF_Hand_1_Ca_BS"/>
</dbReference>
<keyword evidence="3" id="KW-0732">Signal</keyword>
<dbReference type="InterPro" id="IPR028974">
    <property type="entry name" value="TSP_type-3_rpt"/>
</dbReference>
<evidence type="ECO:0000256" key="1">
    <source>
        <dbReference type="ARBA" id="ARBA00004613"/>
    </source>
</evidence>
<feature type="region of interest" description="Disordered" evidence="5">
    <location>
        <begin position="821"/>
        <end position="846"/>
    </location>
</feature>
<feature type="compositionally biased region" description="Polar residues" evidence="5">
    <location>
        <begin position="597"/>
        <end position="614"/>
    </location>
</feature>
<feature type="compositionally biased region" description="Polar residues" evidence="5">
    <location>
        <begin position="212"/>
        <end position="228"/>
    </location>
</feature>
<dbReference type="GO" id="GO:0005509">
    <property type="term" value="F:calcium ion binding"/>
    <property type="evidence" value="ECO:0007669"/>
    <property type="project" value="InterPro"/>
</dbReference>
<dbReference type="PROSITE" id="PS00018">
    <property type="entry name" value="EF_HAND_1"/>
    <property type="match status" value="1"/>
</dbReference>
<dbReference type="InterPro" id="IPR059100">
    <property type="entry name" value="TSP3_bac"/>
</dbReference>
<dbReference type="Gene3D" id="4.10.1080.10">
    <property type="entry name" value="TSP type-3 repeat"/>
    <property type="match status" value="1"/>
</dbReference>
<dbReference type="SUPFAM" id="SSF103647">
    <property type="entry name" value="TSP type-3 repeat"/>
    <property type="match status" value="1"/>
</dbReference>
<keyword evidence="2" id="KW-0964">Secreted</keyword>
<protein>
    <recommendedName>
        <fullName evidence="9">Gliding motility-associated C-terminal domain-containing protein</fullName>
    </recommendedName>
</protein>
<dbReference type="Pfam" id="PF13585">
    <property type="entry name" value="CHU_C"/>
    <property type="match status" value="1"/>
</dbReference>
<dbReference type="RefSeq" id="WP_138659730.1">
    <property type="nucleotide sequence ID" value="NZ_VATY01000005.1"/>
</dbReference>
<evidence type="ECO:0000256" key="4">
    <source>
        <dbReference type="ARBA" id="ARBA00022837"/>
    </source>
</evidence>
<name>A0A5S3PGK8_9FLAO</name>
<feature type="region of interest" description="Disordered" evidence="5">
    <location>
        <begin position="931"/>
        <end position="1031"/>
    </location>
</feature>
<keyword evidence="8" id="KW-1185">Reference proteome</keyword>
<feature type="compositionally biased region" description="Acidic residues" evidence="5">
    <location>
        <begin position="229"/>
        <end position="239"/>
    </location>
</feature>
<feature type="compositionally biased region" description="Low complexity" evidence="5">
    <location>
        <begin position="970"/>
        <end position="980"/>
    </location>
</feature>
<feature type="region of interest" description="Disordered" evidence="5">
    <location>
        <begin position="699"/>
        <end position="759"/>
    </location>
</feature>
<dbReference type="OrthoDB" id="9805017at2"/>
<feature type="region of interest" description="Disordered" evidence="5">
    <location>
        <begin position="1214"/>
        <end position="1242"/>
    </location>
</feature>
<feature type="compositionally biased region" description="Acidic residues" evidence="5">
    <location>
        <begin position="1221"/>
        <end position="1230"/>
    </location>
</feature>
<proteinExistence type="predicted"/>
<sequence length="1345" mass="139707">MKKYTYFLNHSKLIQLIQAELAPVQISVLLEKKITTSTMKNFTFFLKSIISVFLLSGLFSIQKINAQDSDNDGVIDVLENAITQTDSDPYANILDIDSDDDGISDTIEYGVDVSGVNFTLDGDFDGIPDAMDSSGGGTDLNGNGVIDSFDPVDTDGDGVVDMADLDSDNDGIYDVVEAGFGANDTNNDGRVSALPSIDLNGNGQVDGFEGQTPPNTVTSSPANFINTDSDGDGCSDPDEAYFGTVTDADGDNDGEYGTAPITVDPTDGTVDIAGYNSENVFYLDGNASACLDSDGDGVPDSTDLDDDNDGILDTVECGGSEPGFSFLPNGDFGVATAGDTFFNGPGNGTGNPDNYNTFTKPMPAGISTTYGYQAPRPSDGNYAVVTNSIGFSYLASQSIPNFWLDIEDFTIDATGELGYFALFNADGSAGTFFEQTVPGLTIGEKYEFSTGIINLFNPGYLDNGTEVFLGNTPIPPNVTMTIAEMGGAVIAQFDSGDIPNDGTWKEVSLVFTATATDMVLSIRNNTPGGIGNDFGIDNVSLEIVCDFDGDGIPNNLDLDSDNDGIPDVIEAGGTDANMDGLADDDDDNGDNTGSNGIPTSAGTGTTPPNSDGNTNDLANYLDIDADDDGIPDNVEGQPTDTYQAPSGIGTGITDLNMNGVDDNYESGAIVGIDPENTDLMDEPDYLDDDSDNDTILDRVENGDTDNSLSNVDTDGDGLDDAFDDNDDTAIEGATVNDGINPPNATNLGDEDGDLGTGGDVDYRDVSTIDTDGDGINDIVDLDDDNDGIPDTVEGTVDSDGDGILDYLDLDSDNDGIPDIIEAGGTDTDGDGQIDYPTPGDPMSMNDTNMDGLDDGVAASPLPDTDSDNDGLVDRLDLDSDNDGIADIIEAGGTDADGDGQVDYATPGDPMTMLDLDGDGFIDTIDTDDNTVAGVGDGGTALPDTNTDGDGLPNRLDLDSDNDGIHDVIESGGTDTDGNGTADDDDDNADNTGSNGIPTSAGGGNMPIDTGADGSPDYINLDSDGDGCSDANEAYASANADGGDGGQYGTGTPAATGAFGLVTAAAYDTGIVATVTDAADATACIVLDADGDGVLDDQEIADGTDPNDPCDFVIGSITEVQGGDWLLADCDGDGVTNEQEVADGTNPEDPCDFTAASITLVLSGDYLISDCDGDGVTNGTEITDGTNPEDPCDFIEASVTLDRSGDWLTADCDSDMIPNDQETTDGTDPDDPCSNIGGTPPPEANCDTDLSIDTDFVNPGVNNGVFRINNIELFPSNTVRIYNRWGILVFETEGYDNGNRAFRGISNGRATVNTDKELPVGIYFYIVEYVDDGTTKVLDGYLYVNR</sequence>
<evidence type="ECO:0008006" key="9">
    <source>
        <dbReference type="Google" id="ProtNLM"/>
    </source>
</evidence>
<evidence type="ECO:0000256" key="3">
    <source>
        <dbReference type="ARBA" id="ARBA00022729"/>
    </source>
</evidence>